<organism evidence="1 2">
    <name type="scientific">Phoxinus phoxinus</name>
    <name type="common">Eurasian minnow</name>
    <dbReference type="NCBI Taxonomy" id="58324"/>
    <lineage>
        <taxon>Eukaryota</taxon>
        <taxon>Metazoa</taxon>
        <taxon>Chordata</taxon>
        <taxon>Craniata</taxon>
        <taxon>Vertebrata</taxon>
        <taxon>Euteleostomi</taxon>
        <taxon>Actinopterygii</taxon>
        <taxon>Neopterygii</taxon>
        <taxon>Teleostei</taxon>
        <taxon>Ostariophysi</taxon>
        <taxon>Cypriniformes</taxon>
        <taxon>Leuciscidae</taxon>
        <taxon>Phoxininae</taxon>
        <taxon>Phoxinus</taxon>
    </lineage>
</organism>
<protein>
    <submittedName>
        <fullName evidence="1">Uncharacterized protein</fullName>
    </submittedName>
</protein>
<evidence type="ECO:0000313" key="2">
    <source>
        <dbReference type="Proteomes" id="UP001364617"/>
    </source>
</evidence>
<dbReference type="AlphaFoldDB" id="A0AAN9DI94"/>
<keyword evidence="2" id="KW-1185">Reference proteome</keyword>
<accession>A0AAN9DI94</accession>
<gene>
    <name evidence="1" type="ORF">R3I93_002630</name>
</gene>
<reference evidence="1 2" key="1">
    <citation type="submission" date="2024-02" db="EMBL/GenBank/DDBJ databases">
        <title>Chromosome-level genome assembly of the Eurasian Minnow (Phoxinus phoxinus).</title>
        <authorList>
            <person name="Oriowo T.O."/>
            <person name="Martin S."/>
            <person name="Stange M."/>
            <person name="Chrysostomakis Y."/>
            <person name="Brown T."/>
            <person name="Winkler S."/>
            <person name="Kukowka S."/>
            <person name="Myers E.W."/>
            <person name="Bohne A."/>
        </authorList>
    </citation>
    <scope>NUCLEOTIDE SEQUENCE [LARGE SCALE GENOMIC DNA]</scope>
    <source>
        <strain evidence="1">ZFMK-TIS-60720</strain>
        <tissue evidence="1">Whole Organism</tissue>
    </source>
</reference>
<name>A0AAN9DI94_9TELE</name>
<dbReference type="Proteomes" id="UP001364617">
    <property type="component" value="Unassembled WGS sequence"/>
</dbReference>
<evidence type="ECO:0000313" key="1">
    <source>
        <dbReference type="EMBL" id="KAK7172573.1"/>
    </source>
</evidence>
<proteinExistence type="predicted"/>
<dbReference type="EMBL" id="JAYKXH010000003">
    <property type="protein sequence ID" value="KAK7172573.1"/>
    <property type="molecule type" value="Genomic_DNA"/>
</dbReference>
<comment type="caution">
    <text evidence="1">The sequence shown here is derived from an EMBL/GenBank/DDBJ whole genome shotgun (WGS) entry which is preliminary data.</text>
</comment>
<sequence length="75" mass="8360">MLKEGGGHGKRIKRDIRLVVGLCSPRISDSVVLRLPQRMGSVFMIGGKGVMAEERLHRVQTDHVSTMLLLLYKST</sequence>